<dbReference type="InParanoid" id="A0A3G9J599"/>
<proteinExistence type="predicted"/>
<dbReference type="RefSeq" id="WP_125119161.1">
    <property type="nucleotide sequence ID" value="NZ_AP019309.1"/>
</dbReference>
<name>A0A3G9J599_9FIRM</name>
<organism evidence="1 2">
    <name type="scientific">Intestinibaculum porci</name>
    <dbReference type="NCBI Taxonomy" id="2487118"/>
    <lineage>
        <taxon>Bacteria</taxon>
        <taxon>Bacillati</taxon>
        <taxon>Bacillota</taxon>
        <taxon>Erysipelotrichia</taxon>
        <taxon>Erysipelotrichales</taxon>
        <taxon>Erysipelotrichaceae</taxon>
        <taxon>Intestinibaculum</taxon>
    </lineage>
</organism>
<keyword evidence="2" id="KW-1185">Reference proteome</keyword>
<reference evidence="1 2" key="1">
    <citation type="submission" date="2018-11" db="EMBL/GenBank/DDBJ databases">
        <title>Novel Erysipelotrichaceae bacterium isolated from small intestine of a swine.</title>
        <authorList>
            <person name="Kim J.S."/>
            <person name="Choe H."/>
            <person name="Lee Y.R."/>
            <person name="Kim K.M."/>
            <person name="Park D.S."/>
        </authorList>
    </citation>
    <scope>NUCLEOTIDE SEQUENCE [LARGE SCALE GENOMIC DNA]</scope>
    <source>
        <strain evidence="1 2">SG0102</strain>
    </source>
</reference>
<dbReference type="KEGG" id="ebm:SG0102_12040"/>
<sequence length="283" mass="33603">MKVTYNKKAKDPTYYIQESYRNKDGKSTTRTVKILGKHSALLKMTDDPLAYAQEIAKKMTEEKKETITYTIDPNQKVEWSEYSGIRRIGSLYLRIIFDRLQLDQFLVSIGDHHVQKSINVLELLVYNMVFYDDPYDHFKDNFGSVRIDDQDVLMLQNMLDPHYGEFINYVKKQASLLAGKHPIKRIFDHFSLTFSMSDIYRLIAQVIVRLLKYDLEDHGYSFKESDLIKTLDQLQVYHRTKQIYQAMYQGNHVLRALEETYHLGLDYEYYLESDLMEKMKRPE</sequence>
<dbReference type="AlphaFoldDB" id="A0A3G9J599"/>
<dbReference type="OrthoDB" id="9767746at2"/>
<evidence type="ECO:0000313" key="2">
    <source>
        <dbReference type="Proteomes" id="UP000268059"/>
    </source>
</evidence>
<accession>A0A3G9J599</accession>
<protein>
    <submittedName>
        <fullName evidence="1">Uncharacterized protein</fullName>
    </submittedName>
</protein>
<dbReference type="EMBL" id="AP019309">
    <property type="protein sequence ID" value="BBH26270.1"/>
    <property type="molecule type" value="Genomic_DNA"/>
</dbReference>
<gene>
    <name evidence="1" type="ORF">SG0102_12040</name>
</gene>
<evidence type="ECO:0000313" key="1">
    <source>
        <dbReference type="EMBL" id="BBH26270.1"/>
    </source>
</evidence>
<dbReference type="Proteomes" id="UP000268059">
    <property type="component" value="Chromosome"/>
</dbReference>